<evidence type="ECO:0000259" key="2">
    <source>
        <dbReference type="PROSITE" id="PS50966"/>
    </source>
</evidence>
<protein>
    <recommendedName>
        <fullName evidence="2">SWIM-type domain-containing protein</fullName>
    </recommendedName>
</protein>
<sequence>MATLELMVITEAIIKSIKPGPYLDDHAIQRLKSVFPDTLILGALDLIDRDSVITYTTPWGRTHYEVLGSTATYTVLPQLSATNPSSRAYCSCPSFTYAVLISETFVLCKHVLAIRLAEQLGKCPTRPASKDDLVALVLRQNAH</sequence>
<dbReference type="Pfam" id="PF04434">
    <property type="entry name" value="SWIM"/>
    <property type="match status" value="1"/>
</dbReference>
<dbReference type="PANTHER" id="PTHR28498">
    <property type="entry name" value="ZINC FINGER SWIM DOMAIN-CONTAINING PROTEIN 7"/>
    <property type="match status" value="1"/>
</dbReference>
<organism evidence="3">
    <name type="scientific">Athelia psychrophila</name>
    <dbReference type="NCBI Taxonomy" id="1759441"/>
    <lineage>
        <taxon>Eukaryota</taxon>
        <taxon>Fungi</taxon>
        <taxon>Dikarya</taxon>
        <taxon>Basidiomycota</taxon>
        <taxon>Agaricomycotina</taxon>
        <taxon>Agaricomycetes</taxon>
        <taxon>Agaricomycetidae</taxon>
        <taxon>Atheliales</taxon>
        <taxon>Atheliaceae</taxon>
        <taxon>Athelia</taxon>
    </lineage>
</organism>
<keyword evidence="1" id="KW-0479">Metal-binding</keyword>
<evidence type="ECO:0000313" key="3">
    <source>
        <dbReference type="EMBL" id="KZP22377.1"/>
    </source>
</evidence>
<proteinExistence type="predicted"/>
<dbReference type="GO" id="GO:0097196">
    <property type="term" value="C:Shu complex"/>
    <property type="evidence" value="ECO:0007669"/>
    <property type="project" value="TreeGrafter"/>
</dbReference>
<reference evidence="3" key="1">
    <citation type="journal article" date="2016" name="Mol. Biol. Evol.">
        <title>Comparative Genomics of Early-Diverging Mushroom-Forming Fungi Provides Insights into the Origins of Lignocellulose Decay Capabilities.</title>
        <authorList>
            <person name="Nagy L.G."/>
            <person name="Riley R."/>
            <person name="Tritt A."/>
            <person name="Adam C."/>
            <person name="Daum C."/>
            <person name="Floudas D."/>
            <person name="Sun H."/>
            <person name="Yadav J.S."/>
            <person name="Pangilinan J."/>
            <person name="Larsson K.H."/>
            <person name="Matsuura K."/>
            <person name="Barry K."/>
            <person name="Labutti K."/>
            <person name="Kuo R."/>
            <person name="Ohm R.A."/>
            <person name="Bhattacharya S.S."/>
            <person name="Shirouzu T."/>
            <person name="Yoshinaga Y."/>
            <person name="Martin F.M."/>
            <person name="Grigoriev I.V."/>
            <person name="Hibbett D.S."/>
        </authorList>
    </citation>
    <scope>NUCLEOTIDE SEQUENCE [LARGE SCALE GENOMIC DNA]</scope>
    <source>
        <strain evidence="3">CBS 109695</strain>
    </source>
</reference>
<dbReference type="InterPro" id="IPR007527">
    <property type="entry name" value="Znf_SWIM"/>
</dbReference>
<keyword evidence="1" id="KW-0862">Zinc</keyword>
<evidence type="ECO:0000256" key="1">
    <source>
        <dbReference type="PROSITE-ProRule" id="PRU00325"/>
    </source>
</evidence>
<gene>
    <name evidence="3" type="ORF">FIBSPDRAFT_487232</name>
</gene>
<feature type="domain" description="SWIM-type" evidence="2">
    <location>
        <begin position="73"/>
        <end position="119"/>
    </location>
</feature>
<dbReference type="OrthoDB" id="337581at2759"/>
<dbReference type="GO" id="GO:0008270">
    <property type="term" value="F:zinc ion binding"/>
    <property type="evidence" value="ECO:0007669"/>
    <property type="project" value="UniProtKB-KW"/>
</dbReference>
<accession>A0A166KY95</accession>
<name>A0A166KY95_9AGAM</name>
<dbReference type="PROSITE" id="PS50966">
    <property type="entry name" value="ZF_SWIM"/>
    <property type="match status" value="1"/>
</dbReference>
<dbReference type="EMBL" id="KV417540">
    <property type="protein sequence ID" value="KZP22377.1"/>
    <property type="molecule type" value="Genomic_DNA"/>
</dbReference>
<dbReference type="PANTHER" id="PTHR28498:SF1">
    <property type="entry name" value="ZINC FINGER SWIM DOMAIN-CONTAINING PROTEIN 7"/>
    <property type="match status" value="1"/>
</dbReference>
<dbReference type="GO" id="GO:0000724">
    <property type="term" value="P:double-strand break repair via homologous recombination"/>
    <property type="evidence" value="ECO:0007669"/>
    <property type="project" value="TreeGrafter"/>
</dbReference>
<dbReference type="AlphaFoldDB" id="A0A166KY95"/>
<keyword evidence="1" id="KW-0863">Zinc-finger</keyword>